<dbReference type="Proteomes" id="UP000199459">
    <property type="component" value="Unassembled WGS sequence"/>
</dbReference>
<organism evidence="1 2">
    <name type="scientific">Nitrosomonas marina</name>
    <dbReference type="NCBI Taxonomy" id="917"/>
    <lineage>
        <taxon>Bacteria</taxon>
        <taxon>Pseudomonadati</taxon>
        <taxon>Pseudomonadota</taxon>
        <taxon>Betaproteobacteria</taxon>
        <taxon>Nitrosomonadales</taxon>
        <taxon>Nitrosomonadaceae</taxon>
        <taxon>Nitrosomonas</taxon>
    </lineage>
</organism>
<sequence length="151" mass="17671">MKKFLLILILAGLSGCETVPDKFQQSHTDDRLVGIWTGEYVEQDGSVRSWTQTRKADGTYSIEFLFMEPDGTIERQTETGRWWTQDELFHEIAPPGMKQPDSYRYRFKDDRCLEFLLVDSENSIEDIGRYRFVECLSDAVALRFHHGKIMH</sequence>
<reference evidence="1 2" key="1">
    <citation type="submission" date="2016-10" db="EMBL/GenBank/DDBJ databases">
        <authorList>
            <person name="de Groot N.N."/>
        </authorList>
    </citation>
    <scope>NUCLEOTIDE SEQUENCE [LARGE SCALE GENOMIC DNA]</scope>
    <source>
        <strain evidence="1 2">Nm22</strain>
    </source>
</reference>
<proteinExistence type="predicted"/>
<dbReference type="PROSITE" id="PS51257">
    <property type="entry name" value="PROKAR_LIPOPROTEIN"/>
    <property type="match status" value="1"/>
</dbReference>
<gene>
    <name evidence="1" type="ORF">SAMN05216325_1129</name>
</gene>
<accession>A0A1H8F5D9</accession>
<evidence type="ECO:0000313" key="2">
    <source>
        <dbReference type="Proteomes" id="UP000199459"/>
    </source>
</evidence>
<evidence type="ECO:0000313" key="1">
    <source>
        <dbReference type="EMBL" id="SEN27003.1"/>
    </source>
</evidence>
<name>A0A1H8F5D9_9PROT</name>
<dbReference type="AlphaFoldDB" id="A0A1H8F5D9"/>
<dbReference type="STRING" id="917.SAMN05216326_10988"/>
<evidence type="ECO:0008006" key="3">
    <source>
        <dbReference type="Google" id="ProtNLM"/>
    </source>
</evidence>
<dbReference type="EMBL" id="FOCP01000012">
    <property type="protein sequence ID" value="SEN27003.1"/>
    <property type="molecule type" value="Genomic_DNA"/>
</dbReference>
<dbReference type="OrthoDB" id="1261513at2"/>
<protein>
    <recommendedName>
        <fullName evidence="3">Lipocalin-like domain-containing protein</fullName>
    </recommendedName>
</protein>
<dbReference type="RefSeq" id="WP_090631905.1">
    <property type="nucleotide sequence ID" value="NZ_FOCP01000012.1"/>
</dbReference>